<protein>
    <submittedName>
        <fullName evidence="1">Uncharacterized protein</fullName>
    </submittedName>
</protein>
<reference evidence="1 2" key="1">
    <citation type="submission" date="2014-04" db="EMBL/GenBank/DDBJ databases">
        <authorList>
            <consortium name="DOE Joint Genome Institute"/>
            <person name="Kuo A."/>
            <person name="Girlanda M."/>
            <person name="Perotto S."/>
            <person name="Kohler A."/>
            <person name="Nagy L.G."/>
            <person name="Floudas D."/>
            <person name="Copeland A."/>
            <person name="Barry K.W."/>
            <person name="Cichocki N."/>
            <person name="Veneault-Fourrey C."/>
            <person name="LaButti K."/>
            <person name="Lindquist E.A."/>
            <person name="Lipzen A."/>
            <person name="Lundell T."/>
            <person name="Morin E."/>
            <person name="Murat C."/>
            <person name="Sun H."/>
            <person name="Tunlid A."/>
            <person name="Henrissat B."/>
            <person name="Grigoriev I.V."/>
            <person name="Hibbett D.S."/>
            <person name="Martin F."/>
            <person name="Nordberg H.P."/>
            <person name="Cantor M.N."/>
            <person name="Hua S.X."/>
        </authorList>
    </citation>
    <scope>NUCLEOTIDE SEQUENCE [LARGE SCALE GENOMIC DNA]</scope>
    <source>
        <strain evidence="1 2">MUT 4182</strain>
    </source>
</reference>
<dbReference type="EMBL" id="KN822949">
    <property type="protein sequence ID" value="KIO33318.1"/>
    <property type="molecule type" value="Genomic_DNA"/>
</dbReference>
<sequence length="59" mass="6817">MPMLESLWWDAASTPASYTKARIVAYLKRHSPKIDTDMLYRIGTSDHSNNVSDSDDDRW</sequence>
<dbReference type="HOGENOM" id="CLU_2943556_0_0_1"/>
<organism evidence="1 2">
    <name type="scientific">Tulasnella calospora MUT 4182</name>
    <dbReference type="NCBI Taxonomy" id="1051891"/>
    <lineage>
        <taxon>Eukaryota</taxon>
        <taxon>Fungi</taxon>
        <taxon>Dikarya</taxon>
        <taxon>Basidiomycota</taxon>
        <taxon>Agaricomycotina</taxon>
        <taxon>Agaricomycetes</taxon>
        <taxon>Cantharellales</taxon>
        <taxon>Tulasnellaceae</taxon>
        <taxon>Tulasnella</taxon>
    </lineage>
</organism>
<evidence type="ECO:0000313" key="1">
    <source>
        <dbReference type="EMBL" id="KIO33318.1"/>
    </source>
</evidence>
<dbReference type="AlphaFoldDB" id="A0A0C3LH71"/>
<accession>A0A0C3LH71</accession>
<name>A0A0C3LH71_9AGAM</name>
<gene>
    <name evidence="1" type="ORF">M407DRAFT_241116</name>
</gene>
<dbReference type="Proteomes" id="UP000054248">
    <property type="component" value="Unassembled WGS sequence"/>
</dbReference>
<evidence type="ECO:0000313" key="2">
    <source>
        <dbReference type="Proteomes" id="UP000054248"/>
    </source>
</evidence>
<reference evidence="2" key="2">
    <citation type="submission" date="2015-01" db="EMBL/GenBank/DDBJ databases">
        <title>Evolutionary Origins and Diversification of the Mycorrhizal Mutualists.</title>
        <authorList>
            <consortium name="DOE Joint Genome Institute"/>
            <consortium name="Mycorrhizal Genomics Consortium"/>
            <person name="Kohler A."/>
            <person name="Kuo A."/>
            <person name="Nagy L.G."/>
            <person name="Floudas D."/>
            <person name="Copeland A."/>
            <person name="Barry K.W."/>
            <person name="Cichocki N."/>
            <person name="Veneault-Fourrey C."/>
            <person name="LaButti K."/>
            <person name="Lindquist E.A."/>
            <person name="Lipzen A."/>
            <person name="Lundell T."/>
            <person name="Morin E."/>
            <person name="Murat C."/>
            <person name="Riley R."/>
            <person name="Ohm R."/>
            <person name="Sun H."/>
            <person name="Tunlid A."/>
            <person name="Henrissat B."/>
            <person name="Grigoriev I.V."/>
            <person name="Hibbett D.S."/>
            <person name="Martin F."/>
        </authorList>
    </citation>
    <scope>NUCLEOTIDE SEQUENCE [LARGE SCALE GENOMIC DNA]</scope>
    <source>
        <strain evidence="2">MUT 4182</strain>
    </source>
</reference>
<keyword evidence="2" id="KW-1185">Reference proteome</keyword>
<proteinExistence type="predicted"/>